<dbReference type="Pfam" id="PF07685">
    <property type="entry name" value="GATase_3"/>
    <property type="match status" value="1"/>
</dbReference>
<feature type="active site" description="Nucleophile" evidence="4">
    <location>
        <position position="328"/>
    </location>
</feature>
<evidence type="ECO:0000313" key="7">
    <source>
        <dbReference type="EMBL" id="TDY63173.1"/>
    </source>
</evidence>
<comment type="caution">
    <text evidence="7">The sequence shown here is derived from an EMBL/GenBank/DDBJ whole genome shotgun (WGS) entry which is preliminary data.</text>
</comment>
<dbReference type="InterPro" id="IPR027417">
    <property type="entry name" value="P-loop_NTPase"/>
</dbReference>
<comment type="pathway">
    <text evidence="1 4">Cofactor biosynthesis; adenosylcobalamin biosynthesis.</text>
</comment>
<dbReference type="Gene3D" id="3.40.50.880">
    <property type="match status" value="1"/>
</dbReference>
<dbReference type="InterPro" id="IPR029062">
    <property type="entry name" value="Class_I_gatase-like"/>
</dbReference>
<dbReference type="InterPro" id="IPR002586">
    <property type="entry name" value="CobQ/CobB/MinD/ParA_Nub-bd_dom"/>
</dbReference>
<reference evidence="7 8" key="1">
    <citation type="submission" date="2019-03" db="EMBL/GenBank/DDBJ databases">
        <title>Genomic Encyclopedia of Type Strains, Phase IV (KMG-IV): sequencing the most valuable type-strain genomes for metagenomic binning, comparative biology and taxonomic classification.</title>
        <authorList>
            <person name="Goeker M."/>
        </authorList>
    </citation>
    <scope>NUCLEOTIDE SEQUENCE [LARGE SCALE GENOMIC DNA]</scope>
    <source>
        <strain evidence="7 8">DSM 25964</strain>
    </source>
</reference>
<dbReference type="GO" id="GO:0015420">
    <property type="term" value="F:ABC-type vitamin B12 transporter activity"/>
    <property type="evidence" value="ECO:0007669"/>
    <property type="project" value="UniProtKB-UniRule"/>
</dbReference>
<dbReference type="SUPFAM" id="SSF52540">
    <property type="entry name" value="P-loop containing nucleoside triphosphate hydrolases"/>
    <property type="match status" value="1"/>
</dbReference>
<dbReference type="PANTHER" id="PTHR21343">
    <property type="entry name" value="DETHIOBIOTIN SYNTHETASE"/>
    <property type="match status" value="1"/>
</dbReference>
<dbReference type="OrthoDB" id="9808302at2"/>
<dbReference type="RefSeq" id="WP_133956083.1">
    <property type="nucleotide sequence ID" value="NZ_SORI01000002.1"/>
</dbReference>
<keyword evidence="3 4" id="KW-0315">Glutamine amidotransferase</keyword>
<dbReference type="InterPro" id="IPR047045">
    <property type="entry name" value="CobQ_N"/>
</dbReference>
<dbReference type="InterPro" id="IPR011698">
    <property type="entry name" value="GATase_3"/>
</dbReference>
<dbReference type="NCBIfam" id="TIGR00313">
    <property type="entry name" value="cobQ"/>
    <property type="match status" value="1"/>
</dbReference>
<dbReference type="Proteomes" id="UP000295066">
    <property type="component" value="Unassembled WGS sequence"/>
</dbReference>
<dbReference type="EMBL" id="SORI01000002">
    <property type="protein sequence ID" value="TDY63173.1"/>
    <property type="molecule type" value="Genomic_DNA"/>
</dbReference>
<protein>
    <recommendedName>
        <fullName evidence="4">Cobyric acid synthase</fullName>
    </recommendedName>
</protein>
<accession>A0A4R8MBS4</accession>
<dbReference type="UniPathway" id="UPA00148"/>
<proteinExistence type="inferred from homology"/>
<dbReference type="Gene3D" id="3.40.50.300">
    <property type="entry name" value="P-loop containing nucleotide triphosphate hydrolases"/>
    <property type="match status" value="1"/>
</dbReference>
<dbReference type="AlphaFoldDB" id="A0A4R8MBS4"/>
<dbReference type="GO" id="GO:0003824">
    <property type="term" value="F:catalytic activity"/>
    <property type="evidence" value="ECO:0007669"/>
    <property type="project" value="InterPro"/>
</dbReference>
<keyword evidence="2 4" id="KW-0169">Cobalamin biosynthesis</keyword>
<comment type="function">
    <text evidence="4">Catalyzes amidations at positions B, D, E, and G on adenosylcobyrinic A,C-diamide. NH(2) groups are provided by glutamine, and one molecule of ATP is hydrogenolyzed for each amidation.</text>
</comment>
<comment type="similarity">
    <text evidence="4">Belongs to the CobB/CobQ family. CobQ subfamily.</text>
</comment>
<dbReference type="NCBIfam" id="NF001989">
    <property type="entry name" value="PRK00784.1"/>
    <property type="match status" value="1"/>
</dbReference>
<dbReference type="CDD" id="cd05389">
    <property type="entry name" value="CobQ_N"/>
    <property type="match status" value="1"/>
</dbReference>
<dbReference type="InterPro" id="IPR033949">
    <property type="entry name" value="CobQ_GATase1"/>
</dbReference>
<evidence type="ECO:0000256" key="1">
    <source>
        <dbReference type="ARBA" id="ARBA00004953"/>
    </source>
</evidence>
<dbReference type="CDD" id="cd01750">
    <property type="entry name" value="GATase1_CobQ"/>
    <property type="match status" value="1"/>
</dbReference>
<feature type="domain" description="CobQ/CobB/MinD/ParA nucleotide binding" evidence="5">
    <location>
        <begin position="1"/>
        <end position="230"/>
    </location>
</feature>
<organism evidence="7 8">
    <name type="scientific">Aminivibrio pyruvatiphilus</name>
    <dbReference type="NCBI Taxonomy" id="1005740"/>
    <lineage>
        <taxon>Bacteria</taxon>
        <taxon>Thermotogati</taxon>
        <taxon>Synergistota</taxon>
        <taxon>Synergistia</taxon>
        <taxon>Synergistales</taxon>
        <taxon>Aminobacteriaceae</taxon>
        <taxon>Aminivibrio</taxon>
    </lineage>
</organism>
<dbReference type="InterPro" id="IPR004459">
    <property type="entry name" value="CobQ_synth"/>
</dbReference>
<evidence type="ECO:0000256" key="3">
    <source>
        <dbReference type="ARBA" id="ARBA00022962"/>
    </source>
</evidence>
<dbReference type="SUPFAM" id="SSF52317">
    <property type="entry name" value="Class I glutamine amidotransferase-like"/>
    <property type="match status" value="1"/>
</dbReference>
<keyword evidence="8" id="KW-1185">Reference proteome</keyword>
<sequence>MIQGTSSSVGKSVLTAALCRIFARRGLRVAPFKAQNMALNSFVTPGGEEMGRAQAVQASAAGREPEVEMNPVLLKPEGHSRSQVILMGRPWKTLSAGDYYACRETLWASVAASFEKLAGENDLLLVEGAGSPAEINLKKSEIVNMRVARTFGCPVLLAGDIDRGGVFASLTGTLALLDDEERALVKGFLINKFRGDVKLLEPGLEMLSGLTGGRPVLGVIPWLKNLAVAQEDSVYLEENRSSGAPGGVDIAVVKFPRISNYDDFDPLALEEGVSLRFVDRPEDLGKPHAVILPGSKTTLEDLAWLRRSGFDGLLAALALSGASLAGICGGYQMLGRRISDPLGVEGARGGEEGLGFLPGETLFEASKETTRVTGATVPGEGFPGSRPLPVEGYEIHMGRTVLPRGARPLLSLGGGRTDGAVSAGGRIWGTYLHGIFDSGEFREEWLRSLGRQGTGKALPFREVREQAFDRLADEVEAALDMKALERIIGL</sequence>
<dbReference type="PANTHER" id="PTHR21343:SF1">
    <property type="entry name" value="COBYRIC ACID SYNTHASE"/>
    <property type="match status" value="1"/>
</dbReference>
<dbReference type="Pfam" id="PF01656">
    <property type="entry name" value="CbiA"/>
    <property type="match status" value="1"/>
</dbReference>
<evidence type="ECO:0000313" key="8">
    <source>
        <dbReference type="Proteomes" id="UP000295066"/>
    </source>
</evidence>
<dbReference type="GO" id="GO:0009236">
    <property type="term" value="P:cobalamin biosynthetic process"/>
    <property type="evidence" value="ECO:0007669"/>
    <property type="project" value="UniProtKB-UniRule"/>
</dbReference>
<dbReference type="HAMAP" id="MF_00028">
    <property type="entry name" value="CobQ"/>
    <property type="match status" value="1"/>
</dbReference>
<dbReference type="PROSITE" id="PS51274">
    <property type="entry name" value="GATASE_COBBQ"/>
    <property type="match status" value="1"/>
</dbReference>
<name>A0A4R8MBS4_9BACT</name>
<feature type="domain" description="CobB/CobQ-like glutamine amidotransferase" evidence="6">
    <location>
        <begin position="249"/>
        <end position="440"/>
    </location>
</feature>
<evidence type="ECO:0000256" key="2">
    <source>
        <dbReference type="ARBA" id="ARBA00022573"/>
    </source>
</evidence>
<evidence type="ECO:0000256" key="4">
    <source>
        <dbReference type="HAMAP-Rule" id="MF_00028"/>
    </source>
</evidence>
<gene>
    <name evidence="4" type="primary">cobQ</name>
    <name evidence="7" type="ORF">C8D99_102154</name>
</gene>
<evidence type="ECO:0000259" key="5">
    <source>
        <dbReference type="Pfam" id="PF01656"/>
    </source>
</evidence>
<evidence type="ECO:0000259" key="6">
    <source>
        <dbReference type="Pfam" id="PF07685"/>
    </source>
</evidence>
<feature type="active site" evidence="4">
    <location>
        <position position="433"/>
    </location>
</feature>